<evidence type="ECO:0000313" key="1">
    <source>
        <dbReference type="EMBL" id="RAS35756.1"/>
    </source>
</evidence>
<dbReference type="EMBL" id="QLTK01000004">
    <property type="protein sequence ID" value="RAS35756.1"/>
    <property type="molecule type" value="Genomic_DNA"/>
</dbReference>
<evidence type="ECO:0000313" key="2">
    <source>
        <dbReference type="Proteomes" id="UP000248918"/>
    </source>
</evidence>
<gene>
    <name evidence="1" type="ORF">BX591_10483</name>
</gene>
<accession>A0A329CLP6</accession>
<name>A0A329CLP6_9BURK</name>
<comment type="caution">
    <text evidence="1">The sequence shown here is derived from an EMBL/GenBank/DDBJ whole genome shotgun (WGS) entry which is preliminary data.</text>
</comment>
<organism evidence="1 2">
    <name type="scientific">Paraburkholderia bryophila</name>
    <dbReference type="NCBI Taxonomy" id="420952"/>
    <lineage>
        <taxon>Bacteria</taxon>
        <taxon>Pseudomonadati</taxon>
        <taxon>Pseudomonadota</taxon>
        <taxon>Betaproteobacteria</taxon>
        <taxon>Burkholderiales</taxon>
        <taxon>Burkholderiaceae</taxon>
        <taxon>Paraburkholderia</taxon>
    </lineage>
</organism>
<proteinExistence type="predicted"/>
<sequence>MLDKPLPRRFRRLGADIFPELQNGQRGEAIVVLRFGPVEGIRGIDFHIERVEVELNGQINSMQ</sequence>
<protein>
    <submittedName>
        <fullName evidence="1">Uncharacterized protein</fullName>
    </submittedName>
</protein>
<reference evidence="1 2" key="1">
    <citation type="submission" date="2018-06" db="EMBL/GenBank/DDBJ databases">
        <title>Genomic Encyclopedia of Type Strains, Phase III (KMG-III): the genomes of soil and plant-associated and newly described type strains.</title>
        <authorList>
            <person name="Whitman W."/>
        </authorList>
    </citation>
    <scope>NUCLEOTIDE SEQUENCE [LARGE SCALE GENOMIC DNA]</scope>
    <source>
        <strain evidence="1 2">LMG 23644</strain>
    </source>
</reference>
<dbReference type="Proteomes" id="UP000248918">
    <property type="component" value="Unassembled WGS sequence"/>
</dbReference>
<dbReference type="AlphaFoldDB" id="A0A329CLP6"/>